<proteinExistence type="inferred from homology"/>
<accession>T0ZSF8</accession>
<keyword evidence="9 12" id="KW-0413">Isomerase</keyword>
<dbReference type="InterPro" id="IPR013826">
    <property type="entry name" value="Topo_IA_cen_sub3"/>
</dbReference>
<reference evidence="12" key="2">
    <citation type="journal article" date="2014" name="ISME J.">
        <title>Microbial stratification in low pH oxic and suboxic macroscopic growths along an acid mine drainage.</title>
        <authorList>
            <person name="Mendez-Garcia C."/>
            <person name="Mesa V."/>
            <person name="Sprenger R.R."/>
            <person name="Richter M."/>
            <person name="Diez M.S."/>
            <person name="Solano J."/>
            <person name="Bargiela R."/>
            <person name="Golyshina O.V."/>
            <person name="Manteca A."/>
            <person name="Ramos J.L."/>
            <person name="Gallego J.R."/>
            <person name="Llorente I."/>
            <person name="Martins Dos Santos V.A."/>
            <person name="Jensen O.N."/>
            <person name="Pelaez A.I."/>
            <person name="Sanchez J."/>
            <person name="Ferrer M."/>
        </authorList>
    </citation>
    <scope>NUCLEOTIDE SEQUENCE</scope>
</reference>
<dbReference type="PROSITE" id="PS52039">
    <property type="entry name" value="TOPO_IA_2"/>
    <property type="match status" value="1"/>
</dbReference>
<dbReference type="Gene3D" id="1.10.460.10">
    <property type="entry name" value="Topoisomerase I, domain 2"/>
    <property type="match status" value="1"/>
</dbReference>
<dbReference type="Gene3D" id="1.10.290.10">
    <property type="entry name" value="Topoisomerase I, domain 4"/>
    <property type="match status" value="1"/>
</dbReference>
<dbReference type="InterPro" id="IPR006171">
    <property type="entry name" value="TOPRIM_dom"/>
</dbReference>
<comment type="caution">
    <text evidence="12">The sequence shown here is derived from an EMBL/GenBank/DDBJ whole genome shotgun (WGS) entry which is preliminary data.</text>
</comment>
<dbReference type="GO" id="GO:0006265">
    <property type="term" value="P:DNA topological change"/>
    <property type="evidence" value="ECO:0007669"/>
    <property type="project" value="InterPro"/>
</dbReference>
<dbReference type="Gene3D" id="2.70.20.10">
    <property type="entry name" value="Topoisomerase I, domain 3"/>
    <property type="match status" value="1"/>
</dbReference>
<protein>
    <recommendedName>
        <fullName evidence="4">DNA topoisomerase</fullName>
        <ecNumber evidence="4">5.6.2.1</ecNumber>
    </recommendedName>
</protein>
<dbReference type="PRINTS" id="PR00417">
    <property type="entry name" value="PRTPISMRASEI"/>
</dbReference>
<evidence type="ECO:0000259" key="10">
    <source>
        <dbReference type="PROSITE" id="PS50880"/>
    </source>
</evidence>
<dbReference type="InterPro" id="IPR013824">
    <property type="entry name" value="Topo_IA_cen_sub1"/>
</dbReference>
<evidence type="ECO:0000256" key="5">
    <source>
        <dbReference type="ARBA" id="ARBA00022723"/>
    </source>
</evidence>
<evidence type="ECO:0000259" key="11">
    <source>
        <dbReference type="PROSITE" id="PS52039"/>
    </source>
</evidence>
<comment type="similarity">
    <text evidence="3">Belongs to the type IA topoisomerase family.</text>
</comment>
<dbReference type="FunFam" id="1.10.290.10:FF:000003">
    <property type="entry name" value="DNA topoisomerase"/>
    <property type="match status" value="1"/>
</dbReference>
<sequence>MTLKVIVAEKADAGRRIAYFLSDGKQKAKKAKGLNYIEFKKGDDDYALVSLSGHVVELDFPKEMNDWSSVDLNDLIFAKIDRDLKNRTVGNTLLDFGGKESEFIIATDYDREGELIGTEALELAGIPRSASGNRVRRAKFSTLTREEIETAFDNLISVDYDLADSAGAREEVDLIWGAVLTRFFSVSTKRLGKNFLSVGRVQTPTLALIVDRENEIMGFKQETFWKIVITFSKGGHFQGVYEKAQLFDKEEADRVFATINGQNGETKSFEKSVQRIPKPPPFNTTEFLREASRIGISPSRAMAIAESLYVKGYISYPRTDNTVYQRSISLTGVLKKLQKGEFKEEVEKVLAQDSIRPSRGRTEATDHPPIYPVAVPKAADLKGDFHKVYELVVRRFLATLYRDGAREVRKASIIVSEHSFNSEGSKI</sequence>
<dbReference type="SMART" id="SM00437">
    <property type="entry name" value="TOP1Ac"/>
    <property type="match status" value="1"/>
</dbReference>
<dbReference type="AlphaFoldDB" id="T0ZSF8"/>
<evidence type="ECO:0000256" key="9">
    <source>
        <dbReference type="ARBA" id="ARBA00023235"/>
    </source>
</evidence>
<dbReference type="CDD" id="cd03362">
    <property type="entry name" value="TOPRIM_TopoIA_TopoIII"/>
    <property type="match status" value="1"/>
</dbReference>
<dbReference type="SMART" id="SM00493">
    <property type="entry name" value="TOPRIM"/>
    <property type="match status" value="1"/>
</dbReference>
<dbReference type="Pfam" id="PF01131">
    <property type="entry name" value="Topoisom_bac"/>
    <property type="match status" value="1"/>
</dbReference>
<keyword evidence="7" id="KW-0799">Topoisomerase</keyword>
<dbReference type="InterPro" id="IPR000380">
    <property type="entry name" value="Topo_IA"/>
</dbReference>
<reference evidence="12" key="1">
    <citation type="submission" date="2013-08" db="EMBL/GenBank/DDBJ databases">
        <authorList>
            <person name="Mendez C."/>
            <person name="Richter M."/>
            <person name="Ferrer M."/>
            <person name="Sanchez J."/>
        </authorList>
    </citation>
    <scope>NUCLEOTIDE SEQUENCE</scope>
</reference>
<dbReference type="InterPro" id="IPR034144">
    <property type="entry name" value="TOPRIM_TopoIII"/>
</dbReference>
<gene>
    <name evidence="12" type="ORF">B2A_06977</name>
</gene>
<evidence type="ECO:0000256" key="6">
    <source>
        <dbReference type="ARBA" id="ARBA00022833"/>
    </source>
</evidence>
<dbReference type="InterPro" id="IPR013825">
    <property type="entry name" value="Topo_IA_cen_sub2"/>
</dbReference>
<dbReference type="GO" id="GO:0003677">
    <property type="term" value="F:DNA binding"/>
    <property type="evidence" value="ECO:0007669"/>
    <property type="project" value="UniProtKB-KW"/>
</dbReference>
<evidence type="ECO:0000256" key="3">
    <source>
        <dbReference type="ARBA" id="ARBA00009446"/>
    </source>
</evidence>
<dbReference type="EC" id="5.6.2.1" evidence="4"/>
<dbReference type="GO" id="GO:0006281">
    <property type="term" value="P:DNA repair"/>
    <property type="evidence" value="ECO:0007669"/>
    <property type="project" value="TreeGrafter"/>
</dbReference>
<dbReference type="Gene3D" id="3.40.50.140">
    <property type="match status" value="1"/>
</dbReference>
<comment type="cofactor">
    <cofactor evidence="2">
        <name>Mg(2+)</name>
        <dbReference type="ChEBI" id="CHEBI:18420"/>
    </cofactor>
</comment>
<dbReference type="PANTHER" id="PTHR11390">
    <property type="entry name" value="PROKARYOTIC DNA TOPOISOMERASE"/>
    <property type="match status" value="1"/>
</dbReference>
<evidence type="ECO:0000256" key="7">
    <source>
        <dbReference type="ARBA" id="ARBA00023029"/>
    </source>
</evidence>
<dbReference type="InterPro" id="IPR023405">
    <property type="entry name" value="Topo_IA_core_domain"/>
</dbReference>
<feature type="domain" description="Topo IA-type catalytic" evidence="11">
    <location>
        <begin position="159"/>
        <end position="427"/>
    </location>
</feature>
<dbReference type="PANTHER" id="PTHR11390:SF26">
    <property type="entry name" value="DNA TOPOISOMERASE 1"/>
    <property type="match status" value="1"/>
</dbReference>
<evidence type="ECO:0000256" key="4">
    <source>
        <dbReference type="ARBA" id="ARBA00012891"/>
    </source>
</evidence>
<dbReference type="GO" id="GO:0006310">
    <property type="term" value="P:DNA recombination"/>
    <property type="evidence" value="ECO:0007669"/>
    <property type="project" value="TreeGrafter"/>
</dbReference>
<dbReference type="GO" id="GO:0046872">
    <property type="term" value="F:metal ion binding"/>
    <property type="evidence" value="ECO:0007669"/>
    <property type="project" value="UniProtKB-KW"/>
</dbReference>
<dbReference type="SMART" id="SM00436">
    <property type="entry name" value="TOP1Bc"/>
    <property type="match status" value="1"/>
</dbReference>
<feature type="domain" description="Toprim" evidence="10">
    <location>
        <begin position="3"/>
        <end position="143"/>
    </location>
</feature>
<keyword evidence="6" id="KW-0862">Zinc</keyword>
<keyword evidence="8" id="KW-0238">DNA-binding</keyword>
<feature type="non-terminal residue" evidence="12">
    <location>
        <position position="427"/>
    </location>
</feature>
<dbReference type="GO" id="GO:0003917">
    <property type="term" value="F:DNA topoisomerase type I (single strand cut, ATP-independent) activity"/>
    <property type="evidence" value="ECO:0007669"/>
    <property type="project" value="UniProtKB-EC"/>
</dbReference>
<evidence type="ECO:0000256" key="1">
    <source>
        <dbReference type="ARBA" id="ARBA00000213"/>
    </source>
</evidence>
<dbReference type="PROSITE" id="PS50880">
    <property type="entry name" value="TOPRIM"/>
    <property type="match status" value="1"/>
</dbReference>
<dbReference type="InterPro" id="IPR013497">
    <property type="entry name" value="Topo_IA_cen"/>
</dbReference>
<dbReference type="Pfam" id="PF01751">
    <property type="entry name" value="Toprim"/>
    <property type="match status" value="1"/>
</dbReference>
<evidence type="ECO:0000256" key="2">
    <source>
        <dbReference type="ARBA" id="ARBA00001946"/>
    </source>
</evidence>
<name>T0ZSF8_9ZZZZ</name>
<keyword evidence="5" id="KW-0479">Metal-binding</keyword>
<organism evidence="12">
    <name type="scientific">mine drainage metagenome</name>
    <dbReference type="NCBI Taxonomy" id="410659"/>
    <lineage>
        <taxon>unclassified sequences</taxon>
        <taxon>metagenomes</taxon>
        <taxon>ecological metagenomes</taxon>
    </lineage>
</organism>
<dbReference type="SUPFAM" id="SSF56712">
    <property type="entry name" value="Prokaryotic type I DNA topoisomerase"/>
    <property type="match status" value="1"/>
</dbReference>
<dbReference type="EMBL" id="AUZZ01004987">
    <property type="protein sequence ID" value="EQD51221.1"/>
    <property type="molecule type" value="Genomic_DNA"/>
</dbReference>
<evidence type="ECO:0000313" key="12">
    <source>
        <dbReference type="EMBL" id="EQD51221.1"/>
    </source>
</evidence>
<dbReference type="InterPro" id="IPR003601">
    <property type="entry name" value="Topo_IA_2"/>
</dbReference>
<comment type="catalytic activity">
    <reaction evidence="1">
        <text>ATP-independent breakage of single-stranded DNA, followed by passage and rejoining.</text>
        <dbReference type="EC" id="5.6.2.1"/>
    </reaction>
</comment>
<dbReference type="InterPro" id="IPR003602">
    <property type="entry name" value="Topo_IA_DNA-bd_dom"/>
</dbReference>
<evidence type="ECO:0000256" key="8">
    <source>
        <dbReference type="ARBA" id="ARBA00023125"/>
    </source>
</evidence>